<feature type="transmembrane region" description="Helical" evidence="1">
    <location>
        <begin position="179"/>
        <end position="204"/>
    </location>
</feature>
<dbReference type="InterPro" id="IPR003675">
    <property type="entry name" value="Rce1/LyrA-like_dom"/>
</dbReference>
<keyword evidence="4" id="KW-1185">Reference proteome</keyword>
<dbReference type="EC" id="3.4.-.-" evidence="3"/>
<comment type="caution">
    <text evidence="3">The sequence shown here is derived from an EMBL/GenBank/DDBJ whole genome shotgun (WGS) entry which is preliminary data.</text>
</comment>
<dbReference type="EMBL" id="JAYGJQ010000001">
    <property type="protein sequence ID" value="MEA9355355.1"/>
    <property type="molecule type" value="Genomic_DNA"/>
</dbReference>
<gene>
    <name evidence="3" type="ORF">SHI21_04045</name>
</gene>
<evidence type="ECO:0000313" key="4">
    <source>
        <dbReference type="Proteomes" id="UP001302274"/>
    </source>
</evidence>
<accession>A0ABU5VTM2</accession>
<evidence type="ECO:0000313" key="3">
    <source>
        <dbReference type="EMBL" id="MEA9355355.1"/>
    </source>
</evidence>
<keyword evidence="1" id="KW-0812">Transmembrane</keyword>
<keyword evidence="1" id="KW-0472">Membrane</keyword>
<evidence type="ECO:0000256" key="1">
    <source>
        <dbReference type="SAM" id="Phobius"/>
    </source>
</evidence>
<proteinExistence type="predicted"/>
<feature type="transmembrane region" description="Helical" evidence="1">
    <location>
        <begin position="109"/>
        <end position="127"/>
    </location>
</feature>
<dbReference type="Pfam" id="PF02517">
    <property type="entry name" value="Rce1-like"/>
    <property type="match status" value="1"/>
</dbReference>
<feature type="transmembrane region" description="Helical" evidence="1">
    <location>
        <begin position="67"/>
        <end position="88"/>
    </location>
</feature>
<feature type="transmembrane region" description="Helical" evidence="1">
    <location>
        <begin position="6"/>
        <end position="23"/>
    </location>
</feature>
<name>A0ABU5VTM2_9BACT</name>
<feature type="domain" description="CAAX prenyl protease 2/Lysostaphin resistance protein A-like" evidence="2">
    <location>
        <begin position="113"/>
        <end position="206"/>
    </location>
</feature>
<keyword evidence="3" id="KW-0378">Hydrolase</keyword>
<dbReference type="RefSeq" id="WP_323574859.1">
    <property type="nucleotide sequence ID" value="NZ_JAYGJQ010000001.1"/>
</dbReference>
<feature type="transmembrane region" description="Helical" evidence="1">
    <location>
        <begin position="30"/>
        <end position="47"/>
    </location>
</feature>
<keyword evidence="1" id="KW-1133">Transmembrane helix</keyword>
<reference evidence="3 4" key="1">
    <citation type="submission" date="2023-11" db="EMBL/GenBank/DDBJ databases">
        <title>A Novel Polar Bacteriovorax (B. antarcticus) Isolated from the Biocrust in Antarctica.</title>
        <authorList>
            <person name="Mun W."/>
            <person name="Choi S.Y."/>
            <person name="Mitchell R.J."/>
        </authorList>
    </citation>
    <scope>NUCLEOTIDE SEQUENCE [LARGE SCALE GENOMIC DNA]</scope>
    <source>
        <strain evidence="3 4">PP10</strain>
    </source>
</reference>
<dbReference type="GO" id="GO:0016787">
    <property type="term" value="F:hydrolase activity"/>
    <property type="evidence" value="ECO:0007669"/>
    <property type="project" value="UniProtKB-KW"/>
</dbReference>
<organism evidence="3 4">
    <name type="scientific">Bacteriovorax antarcticus</name>
    <dbReference type="NCBI Taxonomy" id="3088717"/>
    <lineage>
        <taxon>Bacteria</taxon>
        <taxon>Pseudomonadati</taxon>
        <taxon>Bdellovibrionota</taxon>
        <taxon>Bacteriovoracia</taxon>
        <taxon>Bacteriovoracales</taxon>
        <taxon>Bacteriovoracaceae</taxon>
        <taxon>Bacteriovorax</taxon>
    </lineage>
</organism>
<feature type="transmembrane region" description="Helical" evidence="1">
    <location>
        <begin position="147"/>
        <end position="167"/>
    </location>
</feature>
<dbReference type="Proteomes" id="UP001302274">
    <property type="component" value="Unassembled WGS sequence"/>
</dbReference>
<evidence type="ECO:0000259" key="2">
    <source>
        <dbReference type="Pfam" id="PF02517"/>
    </source>
</evidence>
<sequence>MIISSSNIISILLILATSALLIITGLKKRPGIGILGSIIIISITLWLRGQNLNAIGFSLPENWGATILLGLIYGCVLYLLSTVFIDPFSEKLTKTSHDYSSFSSIRGNWKAYIQTLVMVWIFVATIEEGLYRGFLMTEVSNIVGADLYGTIFNIIFTSIVFGLSHAYQNRCGILSTASIGILFGCIFVICGFNVWVAIFAHGFLDTIALGSIFLGKENYIHQKIWNRG</sequence>
<protein>
    <submittedName>
        <fullName evidence="3">CPBP family intramembrane glutamic endopeptidase</fullName>
        <ecNumber evidence="3">3.4.-.-</ecNumber>
    </submittedName>
</protein>